<accession>A0ABV0KRC8</accession>
<evidence type="ECO:0000313" key="2">
    <source>
        <dbReference type="Proteomes" id="UP001476950"/>
    </source>
</evidence>
<gene>
    <name evidence="1" type="ORF">NDI38_24480</name>
</gene>
<name>A0ABV0KRC8_9CYAN</name>
<protein>
    <submittedName>
        <fullName evidence="1">Uncharacterized protein</fullName>
    </submittedName>
</protein>
<dbReference type="EMBL" id="JAMPLM010000037">
    <property type="protein sequence ID" value="MEP1061561.1"/>
    <property type="molecule type" value="Genomic_DNA"/>
</dbReference>
<keyword evidence="2" id="KW-1185">Reference proteome</keyword>
<evidence type="ECO:0000313" key="1">
    <source>
        <dbReference type="EMBL" id="MEP1061561.1"/>
    </source>
</evidence>
<sequence>MTNKAEIEQRWIEAWNDLYELAGDRYDVKCLLPDGRVVDLEECKGWLQDAVYEGWRLKVEVGWVRGRRGIIASQWRD</sequence>
<comment type="caution">
    <text evidence="1">The sequence shown here is derived from an EMBL/GenBank/DDBJ whole genome shotgun (WGS) entry which is preliminary data.</text>
</comment>
<dbReference type="Proteomes" id="UP001476950">
    <property type="component" value="Unassembled WGS sequence"/>
</dbReference>
<dbReference type="RefSeq" id="WP_190447198.1">
    <property type="nucleotide sequence ID" value="NZ_JAMPLM010000037.1"/>
</dbReference>
<organism evidence="1 2">
    <name type="scientific">Stenomitos frigidus AS-A4</name>
    <dbReference type="NCBI Taxonomy" id="2933935"/>
    <lineage>
        <taxon>Bacteria</taxon>
        <taxon>Bacillati</taxon>
        <taxon>Cyanobacteriota</taxon>
        <taxon>Cyanophyceae</taxon>
        <taxon>Leptolyngbyales</taxon>
        <taxon>Leptolyngbyaceae</taxon>
        <taxon>Stenomitos</taxon>
    </lineage>
</organism>
<reference evidence="1 2" key="1">
    <citation type="submission" date="2022-04" db="EMBL/GenBank/DDBJ databases">
        <title>Positive selection, recombination, and allopatry shape intraspecific diversity of widespread and dominant cyanobacteria.</title>
        <authorList>
            <person name="Wei J."/>
            <person name="Shu W."/>
            <person name="Hu C."/>
        </authorList>
    </citation>
    <scope>NUCLEOTIDE SEQUENCE [LARGE SCALE GENOMIC DNA]</scope>
    <source>
        <strain evidence="1 2">AS-A4</strain>
    </source>
</reference>
<proteinExistence type="predicted"/>